<comment type="similarity">
    <text evidence="2">Belongs to the NAD(P)-dependent epimerase/dehydratase family. Dihydroflavonol-4-reductase subfamily.</text>
</comment>
<evidence type="ECO:0000256" key="1">
    <source>
        <dbReference type="ARBA" id="ARBA00023002"/>
    </source>
</evidence>
<organism evidence="4 5">
    <name type="scientific">Plantactinospora sonchi</name>
    <dbReference type="NCBI Taxonomy" id="1544735"/>
    <lineage>
        <taxon>Bacteria</taxon>
        <taxon>Bacillati</taxon>
        <taxon>Actinomycetota</taxon>
        <taxon>Actinomycetes</taxon>
        <taxon>Micromonosporales</taxon>
        <taxon>Micromonosporaceae</taxon>
        <taxon>Plantactinospora</taxon>
    </lineage>
</organism>
<keyword evidence="1" id="KW-0560">Oxidoreductase</keyword>
<evidence type="ECO:0000256" key="2">
    <source>
        <dbReference type="ARBA" id="ARBA00023445"/>
    </source>
</evidence>
<evidence type="ECO:0000313" key="5">
    <source>
        <dbReference type="Proteomes" id="UP001332243"/>
    </source>
</evidence>
<proteinExistence type="inferred from homology"/>
<dbReference type="InterPro" id="IPR050425">
    <property type="entry name" value="NAD(P)_dehydrat-like"/>
</dbReference>
<comment type="caution">
    <text evidence="4">The sequence shown here is derived from an EMBL/GenBank/DDBJ whole genome shotgun (WGS) entry which is preliminary data.</text>
</comment>
<reference evidence="4 5" key="1">
    <citation type="submission" date="2024-01" db="EMBL/GenBank/DDBJ databases">
        <title>Genome insights into Plantactinospora sonchi sp. nov.</title>
        <authorList>
            <person name="Wang L."/>
        </authorList>
    </citation>
    <scope>NUCLEOTIDE SEQUENCE [LARGE SCALE GENOMIC DNA]</scope>
    <source>
        <strain evidence="4 5">NEAU-QY2</strain>
    </source>
</reference>
<feature type="domain" description="NAD-dependent epimerase/dehydratase" evidence="3">
    <location>
        <begin position="4"/>
        <end position="243"/>
    </location>
</feature>
<dbReference type="EMBL" id="JAZGQK010000032">
    <property type="protein sequence ID" value="MEE6262892.1"/>
    <property type="molecule type" value="Genomic_DNA"/>
</dbReference>
<dbReference type="PANTHER" id="PTHR10366:SF564">
    <property type="entry name" value="STEROL-4-ALPHA-CARBOXYLATE 3-DEHYDROGENASE, DECARBOXYLATING"/>
    <property type="match status" value="1"/>
</dbReference>
<dbReference type="Pfam" id="PF01370">
    <property type="entry name" value="Epimerase"/>
    <property type="match status" value="1"/>
</dbReference>
<sequence length="339" mass="36565">MSEILVTGGSGYIGSWCTLALLNAGYAVRTTVRDLSREPQVREMLQRGGADPGDNLRVVRADLQSDEGWTEATAGCDGILHVASPTLTQPPKNDDEMVRPAVDGTLRVLRAARDSGVRRVVLTSAIGAIAYGHEQRDTPFTEQDWTNIDADGIQPYQKSKTLAERAAWDFVNEEGGGLELAVVNPTGVFGPVLSSDYSPSLGTIARMLDGSMPALLPFACGYVDVRDVASLHLLALTEDAAAGERFIATAGHSLWTREVAAILHERLGERAAKVPTKEMPVWVARGLAKVNPDMRNLRMLLGRNLDATSAKAERLLGWKTRPIADTIAETAESLLALPR</sequence>
<dbReference type="PANTHER" id="PTHR10366">
    <property type="entry name" value="NAD DEPENDENT EPIMERASE/DEHYDRATASE"/>
    <property type="match status" value="1"/>
</dbReference>
<keyword evidence="5" id="KW-1185">Reference proteome</keyword>
<evidence type="ECO:0000259" key="3">
    <source>
        <dbReference type="Pfam" id="PF01370"/>
    </source>
</evidence>
<dbReference type="RefSeq" id="WP_331217832.1">
    <property type="nucleotide sequence ID" value="NZ_JAZGQK010000032.1"/>
</dbReference>
<dbReference type="InterPro" id="IPR001509">
    <property type="entry name" value="Epimerase_deHydtase"/>
</dbReference>
<dbReference type="Proteomes" id="UP001332243">
    <property type="component" value="Unassembled WGS sequence"/>
</dbReference>
<name>A0ABU7S2B5_9ACTN</name>
<dbReference type="CDD" id="cd05227">
    <property type="entry name" value="AR_SDR_e"/>
    <property type="match status" value="1"/>
</dbReference>
<accession>A0ABU7S2B5</accession>
<gene>
    <name evidence="4" type="ORF">V1633_30880</name>
</gene>
<dbReference type="SUPFAM" id="SSF51735">
    <property type="entry name" value="NAD(P)-binding Rossmann-fold domains"/>
    <property type="match status" value="1"/>
</dbReference>
<dbReference type="InterPro" id="IPR036291">
    <property type="entry name" value="NAD(P)-bd_dom_sf"/>
</dbReference>
<protein>
    <submittedName>
        <fullName evidence="4">Aldehyde reductase</fullName>
    </submittedName>
</protein>
<dbReference type="Gene3D" id="3.40.50.720">
    <property type="entry name" value="NAD(P)-binding Rossmann-like Domain"/>
    <property type="match status" value="1"/>
</dbReference>
<evidence type="ECO:0000313" key="4">
    <source>
        <dbReference type="EMBL" id="MEE6262892.1"/>
    </source>
</evidence>